<evidence type="ECO:0000313" key="4">
    <source>
        <dbReference type="Ensembl" id="ENSMGAP00000028421.1"/>
    </source>
</evidence>
<dbReference type="InterPro" id="IPR011019">
    <property type="entry name" value="KIND_dom"/>
</dbReference>
<keyword evidence="2" id="KW-0472">Membrane</keyword>
<feature type="domain" description="KIND" evidence="3">
    <location>
        <begin position="546"/>
        <end position="628"/>
    </location>
</feature>
<dbReference type="PANTHER" id="PTHR21560">
    <property type="entry name" value="VERY KIND PROTEIN"/>
    <property type="match status" value="1"/>
</dbReference>
<proteinExistence type="predicted"/>
<evidence type="ECO:0000313" key="5">
    <source>
        <dbReference type="Proteomes" id="UP000001645"/>
    </source>
</evidence>
<evidence type="ECO:0000256" key="2">
    <source>
        <dbReference type="SAM" id="Phobius"/>
    </source>
</evidence>
<name>A0A803Y9H4_MELGA</name>
<dbReference type="SMART" id="SM00750">
    <property type="entry name" value="KIND"/>
    <property type="match status" value="1"/>
</dbReference>
<dbReference type="Gene3D" id="1.10.510.10">
    <property type="entry name" value="Transferase(Phosphotransferase) domain 1"/>
    <property type="match status" value="2"/>
</dbReference>
<evidence type="ECO:0000259" key="3">
    <source>
        <dbReference type="PROSITE" id="PS51377"/>
    </source>
</evidence>
<sequence>MEAAAEDGFYEEAEEVNCYDFEPLPTLLEDEENVSLADILSLRDSCLTEQDIWAICLECCHSLKSIAHSAIFQTLCITPDTLAFNTNGNVCFMEQLSDDPEGAFVPPEFDITGNTFEAHIYSLGATLKAAIEYIVEPETESEFGQDLHTLLEQMQEENPENRPDIESILSLCEEKLKIASSSSICRSLSAVGRRVLSIESFGASQDACDSMWKGRVFQKSLGSRLYSNERYNIGDSPAAEDVAATCHKDSSVVPVVTGRESGLKEMQIDLDNEKIQHSPLATEEKKSKEDKHAVYTDSFASVALDIKSCVNDLERDGVFKKGSLRKIKTFPKLPLEPTETNHFFTSVTNSGPLARKNHLLMHESLPLDNNNEVGFSKGNLNSLAVSSPSKTEPKHHQVTDLHLEASCVRTQVSGMNLEEHMSFINGKKIGFISSDHKEDCSDATSEVSNTTGMLKSPNQSITGAKKLDNYMALEDCTETFQGSNENSLSHFNKMTSVLTTKPSGSRYGSNLIRSPELSSGALGANNNEDNLCGGRGSEIRSNEQWISLKLLLSWYGKPLKDHELWALCHECLRTLHTCTDYPVILCLDTVLLDCHGRVLFTAPKAEESCDIIYLAPEIEEEDVDTEKTCSHYLLERGVNSKNILALLNKSVFKAVAEDVISSPDNVAFEIENERLEVNPSESSLGFMPITSESKLIAVKGPVPCQISLNCEKTALPVAFTSPATHFKPIILQQNITKEVHTPATEKLKEKSRKEKHIDRSKSGYVEGFKGCGIKDTNVVETTSEIPECHLQVPGHPFQISLEKEKSGDVFTSDSSRILQERKILSEVPSSSLTSLMSPNPLHINNIILKQNSEKRVLTFVPVHLAVSEQIPNKPLHSRVASDCSHSLPVLLSSTIASYKLSMQTENDSSLLKVQNCKTINTQNAFEKTDQVVQTNCQDLEGATNTRNMFSEQGFTPCTSVDGEASCVFDEKVLSQQSRTNDTSLQEVIHLIQEEFAFDGYLENGVEVFDMGNFILALKEIKFGTFSDKICEKFCDLYWDEKLLENLYQVVNGERVSPLWYVFFNFFPLIIPFNIFLPTS</sequence>
<keyword evidence="1" id="KW-0677">Repeat</keyword>
<dbReference type="GO" id="GO:0048814">
    <property type="term" value="P:regulation of dendrite morphogenesis"/>
    <property type="evidence" value="ECO:0007669"/>
    <property type="project" value="TreeGrafter"/>
</dbReference>
<dbReference type="Proteomes" id="UP000001645">
    <property type="component" value="Chromosome 8"/>
</dbReference>
<reference evidence="4" key="3">
    <citation type="submission" date="2025-09" db="UniProtKB">
        <authorList>
            <consortium name="Ensembl"/>
        </authorList>
    </citation>
    <scope>IDENTIFICATION</scope>
</reference>
<dbReference type="SUPFAM" id="SSF56112">
    <property type="entry name" value="Protein kinase-like (PK-like)"/>
    <property type="match status" value="1"/>
</dbReference>
<dbReference type="Ensembl" id="ENSMGAT00000031612.1">
    <property type="protein sequence ID" value="ENSMGAP00000028421.1"/>
    <property type="gene ID" value="ENSMGAG00000021605.1"/>
</dbReference>
<dbReference type="PROSITE" id="PS51377">
    <property type="entry name" value="KIND"/>
    <property type="match status" value="2"/>
</dbReference>
<dbReference type="GO" id="GO:0030425">
    <property type="term" value="C:dendrite"/>
    <property type="evidence" value="ECO:0007669"/>
    <property type="project" value="TreeGrafter"/>
</dbReference>
<dbReference type="InterPro" id="IPR011009">
    <property type="entry name" value="Kinase-like_dom_sf"/>
</dbReference>
<keyword evidence="2" id="KW-1133">Transmembrane helix</keyword>
<dbReference type="GeneTree" id="ENSGT00390000011408"/>
<dbReference type="GO" id="GO:0007264">
    <property type="term" value="P:small GTPase-mediated signal transduction"/>
    <property type="evidence" value="ECO:0007669"/>
    <property type="project" value="InterPro"/>
</dbReference>
<accession>A0A803Y9H4</accession>
<dbReference type="Pfam" id="PF16474">
    <property type="entry name" value="KIND"/>
    <property type="match status" value="1"/>
</dbReference>
<reference evidence="4 5" key="1">
    <citation type="journal article" date="2010" name="PLoS Biol.">
        <title>Multi-platform next-generation sequencing of the domestic turkey (Meleagris gallopavo): genome assembly and analysis.</title>
        <authorList>
            <person name="Dalloul R.A."/>
            <person name="Long J.A."/>
            <person name="Zimin A.V."/>
            <person name="Aslam L."/>
            <person name="Beal K."/>
            <person name="Blomberg L.A."/>
            <person name="Bouffard P."/>
            <person name="Burt D.W."/>
            <person name="Crasta O."/>
            <person name="Crooijmans R.P."/>
            <person name="Cooper K."/>
            <person name="Coulombe R.A."/>
            <person name="De S."/>
            <person name="Delany M.E."/>
            <person name="Dodgson J.B."/>
            <person name="Dong J.J."/>
            <person name="Evans C."/>
            <person name="Frederickson K.M."/>
            <person name="Flicek P."/>
            <person name="Florea L."/>
            <person name="Folkerts O."/>
            <person name="Groenen M.A."/>
            <person name="Harkins T.T."/>
            <person name="Herrero J."/>
            <person name="Hoffmann S."/>
            <person name="Megens H.J."/>
            <person name="Jiang A."/>
            <person name="de Jong P."/>
            <person name="Kaiser P."/>
            <person name="Kim H."/>
            <person name="Kim K.W."/>
            <person name="Kim S."/>
            <person name="Langenberger D."/>
            <person name="Lee M.K."/>
            <person name="Lee T."/>
            <person name="Mane S."/>
            <person name="Marcais G."/>
            <person name="Marz M."/>
            <person name="McElroy A.P."/>
            <person name="Modise T."/>
            <person name="Nefedov M."/>
            <person name="Notredame C."/>
            <person name="Paton I.R."/>
            <person name="Payne W.S."/>
            <person name="Pertea G."/>
            <person name="Prickett D."/>
            <person name="Puiu D."/>
            <person name="Qioa D."/>
            <person name="Raineri E."/>
            <person name="Ruffier M."/>
            <person name="Salzberg S.L."/>
            <person name="Schatz M.C."/>
            <person name="Scheuring C."/>
            <person name="Schmidt C.J."/>
            <person name="Schroeder S."/>
            <person name="Searle S.M."/>
            <person name="Smith E.J."/>
            <person name="Smith J."/>
            <person name="Sonstegard T.S."/>
            <person name="Stadler P.F."/>
            <person name="Tafer H."/>
            <person name="Tu Z.J."/>
            <person name="Van Tassell C.P."/>
            <person name="Vilella A.J."/>
            <person name="Williams K.P."/>
            <person name="Yorke J.A."/>
            <person name="Zhang L."/>
            <person name="Zhang H.B."/>
            <person name="Zhang X."/>
            <person name="Zhang Y."/>
            <person name="Reed K.M."/>
        </authorList>
    </citation>
    <scope>NUCLEOTIDE SEQUENCE [LARGE SCALE GENOMIC DNA]</scope>
</reference>
<evidence type="ECO:0000256" key="1">
    <source>
        <dbReference type="ARBA" id="ARBA00022737"/>
    </source>
</evidence>
<organism evidence="4 5">
    <name type="scientific">Meleagris gallopavo</name>
    <name type="common">Wild turkey</name>
    <dbReference type="NCBI Taxonomy" id="9103"/>
    <lineage>
        <taxon>Eukaryota</taxon>
        <taxon>Metazoa</taxon>
        <taxon>Chordata</taxon>
        <taxon>Craniata</taxon>
        <taxon>Vertebrata</taxon>
        <taxon>Euteleostomi</taxon>
        <taxon>Archelosauria</taxon>
        <taxon>Archosauria</taxon>
        <taxon>Dinosauria</taxon>
        <taxon>Saurischia</taxon>
        <taxon>Theropoda</taxon>
        <taxon>Coelurosauria</taxon>
        <taxon>Aves</taxon>
        <taxon>Neognathae</taxon>
        <taxon>Galloanserae</taxon>
        <taxon>Galliformes</taxon>
        <taxon>Phasianidae</taxon>
        <taxon>Meleagridinae</taxon>
        <taxon>Meleagris</taxon>
    </lineage>
</organism>
<feature type="transmembrane region" description="Helical" evidence="2">
    <location>
        <begin position="1058"/>
        <end position="1076"/>
    </location>
</feature>
<protein>
    <recommendedName>
        <fullName evidence="3">KIND domain-containing protein</fullName>
    </recommendedName>
</protein>
<dbReference type="AlphaFoldDB" id="A0A803Y9H4"/>
<keyword evidence="2" id="KW-0812">Transmembrane</keyword>
<dbReference type="PANTHER" id="PTHR21560:SF0">
    <property type="entry name" value="KINASE NON-CATALYTIC C-LOBE DOMAIN-CONTAINING PROTEIN 1"/>
    <property type="match status" value="1"/>
</dbReference>
<gene>
    <name evidence="4" type="primary">KNDC1</name>
</gene>
<dbReference type="GO" id="GO:0043025">
    <property type="term" value="C:neuronal cell body"/>
    <property type="evidence" value="ECO:0007669"/>
    <property type="project" value="TreeGrafter"/>
</dbReference>
<dbReference type="GO" id="GO:0005085">
    <property type="term" value="F:guanyl-nucleotide exchange factor activity"/>
    <property type="evidence" value="ECO:0007669"/>
    <property type="project" value="InterPro"/>
</dbReference>
<dbReference type="InterPro" id="IPR029899">
    <property type="entry name" value="KNDC1"/>
</dbReference>
<dbReference type="GO" id="GO:0032045">
    <property type="term" value="C:guanyl-nucleotide exchange factor complex"/>
    <property type="evidence" value="ECO:0007669"/>
    <property type="project" value="TreeGrafter"/>
</dbReference>
<dbReference type="FunFam" id="1.10.510.10:FF:000529">
    <property type="entry name" value="Kinase non-catalytic C-lobe domain-containing 1"/>
    <property type="match status" value="1"/>
</dbReference>
<keyword evidence="5" id="KW-1185">Reference proteome</keyword>
<feature type="domain" description="KIND" evidence="3">
    <location>
        <begin position="34"/>
        <end position="214"/>
    </location>
</feature>
<reference evidence="4" key="2">
    <citation type="submission" date="2025-08" db="UniProtKB">
        <authorList>
            <consortium name="Ensembl"/>
        </authorList>
    </citation>
    <scope>IDENTIFICATION</scope>
</reference>